<organism evidence="2 3">
    <name type="scientific">Nocardiopsis exhalans</name>
    <dbReference type="NCBI Taxonomy" id="163604"/>
    <lineage>
        <taxon>Bacteria</taxon>
        <taxon>Bacillati</taxon>
        <taxon>Actinomycetota</taxon>
        <taxon>Actinomycetes</taxon>
        <taxon>Streptosporangiales</taxon>
        <taxon>Nocardiopsidaceae</taxon>
        <taxon>Nocardiopsis</taxon>
    </lineage>
</organism>
<feature type="transmembrane region" description="Helical" evidence="1">
    <location>
        <begin position="29"/>
        <end position="51"/>
    </location>
</feature>
<evidence type="ECO:0000256" key="1">
    <source>
        <dbReference type="SAM" id="Phobius"/>
    </source>
</evidence>
<proteinExistence type="predicted"/>
<dbReference type="RefSeq" id="WP_254422226.1">
    <property type="nucleotide sequence ID" value="NZ_BAAAJB010000040.1"/>
</dbReference>
<dbReference type="Proteomes" id="UP001055940">
    <property type="component" value="Plasmid unnamed1"/>
</dbReference>
<keyword evidence="1" id="KW-0812">Transmembrane</keyword>
<keyword evidence="2" id="KW-0614">Plasmid</keyword>
<name>A0ABY5DHQ1_9ACTN</name>
<accession>A0ABY5DHQ1</accession>
<protein>
    <submittedName>
        <fullName evidence="2">Uncharacterized protein</fullName>
    </submittedName>
</protein>
<reference evidence="2" key="1">
    <citation type="submission" date="2022-06" db="EMBL/GenBank/DDBJ databases">
        <authorList>
            <person name="Ping M."/>
        </authorList>
    </citation>
    <scope>NUCLEOTIDE SEQUENCE</scope>
    <source>
        <strain evidence="2">JCM11759T</strain>
        <plasmid evidence="2">unnamed1</plasmid>
    </source>
</reference>
<evidence type="ECO:0000313" key="2">
    <source>
        <dbReference type="EMBL" id="USY23572.1"/>
    </source>
</evidence>
<gene>
    <name evidence="2" type="ORF">NE857_34125</name>
</gene>
<sequence>MDVRLGLILLTALVAGAIAAGLRVADGASWPSGLLTAGAAAGATVGVLVLLMGTGPGGAGR</sequence>
<keyword evidence="3" id="KW-1185">Reference proteome</keyword>
<keyword evidence="1" id="KW-0472">Membrane</keyword>
<evidence type="ECO:0000313" key="3">
    <source>
        <dbReference type="Proteomes" id="UP001055940"/>
    </source>
</evidence>
<keyword evidence="1" id="KW-1133">Transmembrane helix</keyword>
<dbReference type="EMBL" id="CP099838">
    <property type="protein sequence ID" value="USY23572.1"/>
    <property type="molecule type" value="Genomic_DNA"/>
</dbReference>
<geneLocation type="plasmid" evidence="2 3">
    <name>unnamed1</name>
</geneLocation>